<gene>
    <name evidence="3" type="ORF">K1Y72_12675</name>
</gene>
<evidence type="ECO:0000313" key="3">
    <source>
        <dbReference type="EMBL" id="MBW8483230.1"/>
    </source>
</evidence>
<comment type="caution">
    <text evidence="3">The sequence shown here is derived from an EMBL/GenBank/DDBJ whole genome shotgun (WGS) entry which is preliminary data.</text>
</comment>
<evidence type="ECO:0000256" key="1">
    <source>
        <dbReference type="SAM" id="MobiDB-lite"/>
    </source>
</evidence>
<feature type="compositionally biased region" description="Basic residues" evidence="1">
    <location>
        <begin position="174"/>
        <end position="189"/>
    </location>
</feature>
<proteinExistence type="predicted"/>
<dbReference type="SUPFAM" id="SSF55729">
    <property type="entry name" value="Acyl-CoA N-acyltransferases (Nat)"/>
    <property type="match status" value="1"/>
</dbReference>
<evidence type="ECO:0000313" key="4">
    <source>
        <dbReference type="Proteomes" id="UP000774570"/>
    </source>
</evidence>
<dbReference type="Proteomes" id="UP000774570">
    <property type="component" value="Unassembled WGS sequence"/>
</dbReference>
<dbReference type="Pfam" id="PF13302">
    <property type="entry name" value="Acetyltransf_3"/>
    <property type="match status" value="1"/>
</dbReference>
<name>A0ABS7FS45_9ACTN</name>
<dbReference type="PANTHER" id="PTHR43792">
    <property type="entry name" value="GNAT FAMILY, PUTATIVE (AFU_ORTHOLOGUE AFUA_3G00765)-RELATED-RELATED"/>
    <property type="match status" value="1"/>
</dbReference>
<accession>A0ABS7FS45</accession>
<organism evidence="3 4">
    <name type="scientific">Actinomadura parmotrematis</name>
    <dbReference type="NCBI Taxonomy" id="2864039"/>
    <lineage>
        <taxon>Bacteria</taxon>
        <taxon>Bacillati</taxon>
        <taxon>Actinomycetota</taxon>
        <taxon>Actinomycetes</taxon>
        <taxon>Streptosporangiales</taxon>
        <taxon>Thermomonosporaceae</taxon>
        <taxon>Actinomadura</taxon>
    </lineage>
</organism>
<dbReference type="InterPro" id="IPR016181">
    <property type="entry name" value="Acyl_CoA_acyltransferase"/>
</dbReference>
<evidence type="ECO:0000259" key="2">
    <source>
        <dbReference type="Pfam" id="PF13302"/>
    </source>
</evidence>
<dbReference type="PANTHER" id="PTHR43792:SF1">
    <property type="entry name" value="N-ACETYLTRANSFERASE DOMAIN-CONTAINING PROTEIN"/>
    <property type="match status" value="1"/>
</dbReference>
<feature type="domain" description="N-acetyltransferase" evidence="2">
    <location>
        <begin position="9"/>
        <end position="161"/>
    </location>
</feature>
<dbReference type="RefSeq" id="WP_220166312.1">
    <property type="nucleotide sequence ID" value="NZ_JAIBOA010000007.1"/>
</dbReference>
<sequence length="189" mass="19835">MTEVLRTGRLALHPLGAGDHAELLAHWTGPVVRRHLFDDLLVSAEEISEIIAGSERDFRVEGYGLWALRWAPGEGPDDAPAGELIGVAGLRGHHGTGGPDGADAEIVYSLEPARWGQGLAAEAAAAVLDYAFDVLGLRGVTAEVDAAGTVSAEVARAVGMTARRSDPDGTAHYAAHRGSWHGSRRPVHA</sequence>
<protein>
    <submittedName>
        <fullName evidence="3">GNAT family N-acetyltransferase</fullName>
    </submittedName>
</protein>
<dbReference type="EMBL" id="JAIBOA010000007">
    <property type="protein sequence ID" value="MBW8483230.1"/>
    <property type="molecule type" value="Genomic_DNA"/>
</dbReference>
<dbReference type="Gene3D" id="3.40.630.30">
    <property type="match status" value="1"/>
</dbReference>
<reference evidence="3 4" key="1">
    <citation type="submission" date="2021-07" db="EMBL/GenBank/DDBJ databases">
        <title>Actinomadura sp. PM05-2 isolated from lichen.</title>
        <authorList>
            <person name="Somphong A."/>
            <person name="Phongsopitanun W."/>
            <person name="Tanasupawat S."/>
            <person name="Peongsungnone V."/>
        </authorList>
    </citation>
    <scope>NUCLEOTIDE SEQUENCE [LARGE SCALE GENOMIC DNA]</scope>
    <source>
        <strain evidence="3 4">PM05-2</strain>
    </source>
</reference>
<keyword evidence="4" id="KW-1185">Reference proteome</keyword>
<dbReference type="InterPro" id="IPR000182">
    <property type="entry name" value="GNAT_dom"/>
</dbReference>
<dbReference type="InterPro" id="IPR051531">
    <property type="entry name" value="N-acetyltransferase"/>
</dbReference>
<feature type="region of interest" description="Disordered" evidence="1">
    <location>
        <begin position="163"/>
        <end position="189"/>
    </location>
</feature>